<keyword evidence="1" id="KW-0812">Transmembrane</keyword>
<dbReference type="RefSeq" id="WP_091980108.1">
    <property type="nucleotide sequence ID" value="NZ_FOLO01000004.1"/>
</dbReference>
<keyword evidence="3" id="KW-1185">Reference proteome</keyword>
<dbReference type="EMBL" id="FOLO01000004">
    <property type="protein sequence ID" value="SFC04825.1"/>
    <property type="molecule type" value="Genomic_DNA"/>
</dbReference>
<evidence type="ECO:0000256" key="1">
    <source>
        <dbReference type="SAM" id="Phobius"/>
    </source>
</evidence>
<protein>
    <submittedName>
        <fullName evidence="2">Uncharacterized protein</fullName>
    </submittedName>
</protein>
<name>A0A1I1FZW2_9GAMM</name>
<keyword evidence="1" id="KW-1133">Transmembrane helix</keyword>
<dbReference type="PANTHER" id="PTHR34351">
    <property type="entry name" value="SLR1927 PROTEIN-RELATED"/>
    <property type="match status" value="1"/>
</dbReference>
<feature type="transmembrane region" description="Helical" evidence="1">
    <location>
        <begin position="70"/>
        <end position="91"/>
    </location>
</feature>
<organism evidence="2 3">
    <name type="scientific">Pseudoalteromonas denitrificans DSM 6059</name>
    <dbReference type="NCBI Taxonomy" id="1123010"/>
    <lineage>
        <taxon>Bacteria</taxon>
        <taxon>Pseudomonadati</taxon>
        <taxon>Pseudomonadota</taxon>
        <taxon>Gammaproteobacteria</taxon>
        <taxon>Alteromonadales</taxon>
        <taxon>Pseudoalteromonadaceae</taxon>
        <taxon>Pseudoalteromonas</taxon>
    </lineage>
</organism>
<dbReference type="OrthoDB" id="5298497at2"/>
<evidence type="ECO:0000313" key="2">
    <source>
        <dbReference type="EMBL" id="SFC04825.1"/>
    </source>
</evidence>
<reference evidence="2 3" key="1">
    <citation type="submission" date="2016-10" db="EMBL/GenBank/DDBJ databases">
        <authorList>
            <person name="de Groot N.N."/>
        </authorList>
    </citation>
    <scope>NUCLEOTIDE SEQUENCE [LARGE SCALE GENOMIC DNA]</scope>
    <source>
        <strain evidence="2 3">DSM 6059</strain>
    </source>
</reference>
<dbReference type="Proteomes" id="UP000198862">
    <property type="component" value="Unassembled WGS sequence"/>
</dbReference>
<keyword evidence="1" id="KW-0472">Membrane</keyword>
<dbReference type="STRING" id="1123010.SAMN02745724_00756"/>
<gene>
    <name evidence="2" type="ORF">SAMN02745724_00756</name>
</gene>
<dbReference type="AlphaFoldDB" id="A0A1I1FZW2"/>
<dbReference type="PANTHER" id="PTHR34351:SF1">
    <property type="entry name" value="SLR1927 PROTEIN"/>
    <property type="match status" value="1"/>
</dbReference>
<proteinExistence type="predicted"/>
<sequence>MIKLTLDSVKNLKHKLNAFLNKLLLKRKHQSIDLTLKHHNIYVLPSKFGLIFLCFTFLIFLLGSNYQNNLILLTAYLLISIFTIGILQSYFNLINTQISFIGVEDGIEKTGYLLTFSVMNQNKTYSFVAESGNNITLVDTISSDKKLVELQIEGLKRGKHSIDRIKMVSRYPYGLMTVWSYAIFPKHVYIYPTPLPILSHNMTFFGEGEEQLKDFKHGNDEFFAMREHEIGESLSRVSWKHYAKTGELLVKEFSEYNSGDYIFNLEDIPGDFETKLSHLSYLVNQAFHDELHYGLVLPNKSIPASQGLSHLKNCLRALSEA</sequence>
<accession>A0A1I1FZW2</accession>
<feature type="transmembrane region" description="Helical" evidence="1">
    <location>
        <begin position="41"/>
        <end position="63"/>
    </location>
</feature>
<evidence type="ECO:0000313" key="3">
    <source>
        <dbReference type="Proteomes" id="UP000198862"/>
    </source>
</evidence>